<protein>
    <recommendedName>
        <fullName evidence="2">5'-Nucleotidase C-terminal domain-containing protein</fullName>
    </recommendedName>
</protein>
<proteinExistence type="predicted"/>
<dbReference type="GO" id="GO:0009166">
    <property type="term" value="P:nucleotide catabolic process"/>
    <property type="evidence" value="ECO:0007669"/>
    <property type="project" value="InterPro"/>
</dbReference>
<dbReference type="Proteomes" id="UP000800200">
    <property type="component" value="Unassembled WGS sequence"/>
</dbReference>
<dbReference type="Gene3D" id="3.90.780.10">
    <property type="entry name" value="5'-Nucleotidase, C-terminal domain"/>
    <property type="match status" value="1"/>
</dbReference>
<dbReference type="InterPro" id="IPR008334">
    <property type="entry name" value="5'-Nucleotdase_C"/>
</dbReference>
<feature type="region of interest" description="Disordered" evidence="1">
    <location>
        <begin position="134"/>
        <end position="162"/>
    </location>
</feature>
<dbReference type="OrthoDB" id="10252235at2759"/>
<sequence>MTVRVLKSVSNIWFEADYSGPPQSRIKSVRIGSKPLDEKREYVLATRGYMGRRKDGYTSLLIEEEGGTAKKIVSEENGVLISTILRQYFMSLKVLGKWKHWGKSMDRTFSSIQTNLQSTRKMYDASPCSLTRRFHFPSHPKPSADTSDKPRVARNPTIDKVL</sequence>
<feature type="domain" description="5'-Nucleotidase C-terminal" evidence="2">
    <location>
        <begin position="8"/>
        <end position="59"/>
    </location>
</feature>
<name>A0A6A6DBX2_9PEZI</name>
<dbReference type="SUPFAM" id="SSF55816">
    <property type="entry name" value="5'-nucleotidase (syn. UDP-sugar hydrolase), C-terminal domain"/>
    <property type="match status" value="1"/>
</dbReference>
<dbReference type="EMBL" id="ML994719">
    <property type="protein sequence ID" value="KAF2175958.1"/>
    <property type="molecule type" value="Genomic_DNA"/>
</dbReference>
<dbReference type="InterPro" id="IPR036907">
    <property type="entry name" value="5'-Nucleotdase_C_sf"/>
</dbReference>
<accession>A0A6A6DBX2</accession>
<dbReference type="GO" id="GO:0016787">
    <property type="term" value="F:hydrolase activity"/>
    <property type="evidence" value="ECO:0007669"/>
    <property type="project" value="InterPro"/>
</dbReference>
<dbReference type="Pfam" id="PF02872">
    <property type="entry name" value="5_nucleotid_C"/>
    <property type="match status" value="1"/>
</dbReference>
<organism evidence="3 4">
    <name type="scientific">Zopfia rhizophila CBS 207.26</name>
    <dbReference type="NCBI Taxonomy" id="1314779"/>
    <lineage>
        <taxon>Eukaryota</taxon>
        <taxon>Fungi</taxon>
        <taxon>Dikarya</taxon>
        <taxon>Ascomycota</taxon>
        <taxon>Pezizomycotina</taxon>
        <taxon>Dothideomycetes</taxon>
        <taxon>Dothideomycetes incertae sedis</taxon>
        <taxon>Zopfiaceae</taxon>
        <taxon>Zopfia</taxon>
    </lineage>
</organism>
<reference evidence="3" key="1">
    <citation type="journal article" date="2020" name="Stud. Mycol.">
        <title>101 Dothideomycetes genomes: a test case for predicting lifestyles and emergence of pathogens.</title>
        <authorList>
            <person name="Haridas S."/>
            <person name="Albert R."/>
            <person name="Binder M."/>
            <person name="Bloem J."/>
            <person name="Labutti K."/>
            <person name="Salamov A."/>
            <person name="Andreopoulos B."/>
            <person name="Baker S."/>
            <person name="Barry K."/>
            <person name="Bills G."/>
            <person name="Bluhm B."/>
            <person name="Cannon C."/>
            <person name="Castanera R."/>
            <person name="Culley D."/>
            <person name="Daum C."/>
            <person name="Ezra D."/>
            <person name="Gonzalez J."/>
            <person name="Henrissat B."/>
            <person name="Kuo A."/>
            <person name="Liang C."/>
            <person name="Lipzen A."/>
            <person name="Lutzoni F."/>
            <person name="Magnuson J."/>
            <person name="Mondo S."/>
            <person name="Nolan M."/>
            <person name="Ohm R."/>
            <person name="Pangilinan J."/>
            <person name="Park H.-J."/>
            <person name="Ramirez L."/>
            <person name="Alfaro M."/>
            <person name="Sun H."/>
            <person name="Tritt A."/>
            <person name="Yoshinaga Y."/>
            <person name="Zwiers L.-H."/>
            <person name="Turgeon B."/>
            <person name="Goodwin S."/>
            <person name="Spatafora J."/>
            <person name="Crous P."/>
            <person name="Grigoriev I."/>
        </authorList>
    </citation>
    <scope>NUCLEOTIDE SEQUENCE</scope>
    <source>
        <strain evidence="3">CBS 207.26</strain>
    </source>
</reference>
<dbReference type="AlphaFoldDB" id="A0A6A6DBX2"/>
<evidence type="ECO:0000313" key="3">
    <source>
        <dbReference type="EMBL" id="KAF2175958.1"/>
    </source>
</evidence>
<gene>
    <name evidence="3" type="ORF">K469DRAFT_701278</name>
</gene>
<keyword evidence="4" id="KW-1185">Reference proteome</keyword>
<evidence type="ECO:0000256" key="1">
    <source>
        <dbReference type="SAM" id="MobiDB-lite"/>
    </source>
</evidence>
<evidence type="ECO:0000313" key="4">
    <source>
        <dbReference type="Proteomes" id="UP000800200"/>
    </source>
</evidence>
<evidence type="ECO:0000259" key="2">
    <source>
        <dbReference type="Pfam" id="PF02872"/>
    </source>
</evidence>